<name>A0A7T7IFW3_9FIRM</name>
<evidence type="ECO:0000313" key="2">
    <source>
        <dbReference type="Proteomes" id="UP000298642"/>
    </source>
</evidence>
<keyword evidence="2" id="KW-1185">Reference proteome</keyword>
<reference evidence="2" key="1">
    <citation type="submission" date="2018-12" db="EMBL/GenBank/DDBJ databases">
        <title>Dusodibacter welbiota gen. nov., sp. nov., isolated from human faeces and emended description of the Oscillibacter genus.</title>
        <authorList>
            <person name="Le Roy T."/>
            <person name="Van der Smissen P."/>
            <person name="Delzenne N."/>
            <person name="Muccioli G."/>
            <person name="Collet J.F."/>
            <person name="Cani P.D."/>
        </authorList>
    </citation>
    <scope>NUCLEOTIDE SEQUENCE [LARGE SCALE GENOMIC DNA]</scope>
    <source>
        <strain evidence="2">J115</strain>
    </source>
</reference>
<organism evidence="1 2">
    <name type="scientific">Dysosmobacter welbionis</name>
    <dbReference type="NCBI Taxonomy" id="2093857"/>
    <lineage>
        <taxon>Bacteria</taxon>
        <taxon>Bacillati</taxon>
        <taxon>Bacillota</taxon>
        <taxon>Clostridia</taxon>
        <taxon>Eubacteriales</taxon>
        <taxon>Oscillospiraceae</taxon>
        <taxon>Dysosmobacter</taxon>
    </lineage>
</organism>
<evidence type="ECO:0000313" key="1">
    <source>
        <dbReference type="EMBL" id="QQL05859.1"/>
    </source>
</evidence>
<proteinExistence type="predicted"/>
<accession>A0A7T7IFW3</accession>
<gene>
    <name evidence="1" type="ORF">EIO64_18360</name>
</gene>
<dbReference type="EMBL" id="CP034413">
    <property type="protein sequence ID" value="QQL05859.1"/>
    <property type="molecule type" value="Genomic_DNA"/>
</dbReference>
<dbReference type="Proteomes" id="UP000298642">
    <property type="component" value="Chromosome"/>
</dbReference>
<dbReference type="KEGG" id="obj:EIO64_18360"/>
<protein>
    <submittedName>
        <fullName evidence="1">Uncharacterized protein</fullName>
    </submittedName>
</protein>
<sequence length="51" mass="5569">MAAGKNAVIVVPTMNISGSYTERFAPGREPDFCFGGNICHIFNTESVNLEY</sequence>
<dbReference type="AlphaFoldDB" id="A0A7T7IFW3"/>